<gene>
    <name evidence="5" type="ORF">N8I77_003144</name>
</gene>
<feature type="region of interest" description="Disordered" evidence="2">
    <location>
        <begin position="130"/>
        <end position="150"/>
    </location>
</feature>
<dbReference type="AlphaFoldDB" id="A0AAD9SJ60"/>
<feature type="domain" description="Stress-response A/B barrel" evidence="4">
    <location>
        <begin position="960"/>
        <end position="1062"/>
    </location>
</feature>
<dbReference type="PANTHER" id="PTHR33178">
    <property type="match status" value="1"/>
</dbReference>
<keyword evidence="3" id="KW-0472">Membrane</keyword>
<dbReference type="PROSITE" id="PS51502">
    <property type="entry name" value="S_R_A_B_BARREL"/>
    <property type="match status" value="1"/>
</dbReference>
<dbReference type="Pfam" id="PF07876">
    <property type="entry name" value="Dabb"/>
    <property type="match status" value="1"/>
</dbReference>
<sequence length="1068" mass="120748">MVRNNDMGEAGPVSTRQEMDDAGLSSQEENLLNQHGITIEEVQKSDTDNNSGSRSNIIQPDEILTAKSEQDQPQHHVDKKTTVISGFGSLGEMPDTSDDSEADDIMYHNTMRQARAHQRLLRVGMGSYGKRTMSERSDSDNEDLPGSFCVDYDQSGSKTRRLRRRFADRPSLTFEDSPPRIDEMDELLPSDLENSSLAKELPYFAHNTMEEDSPSTSTFDISGMPSDLRQSAEGSASIPEDKDRSQANSMLVTKPGLPRMNEIKENARLAEDEKRTRGDRSFCVDDTMSVQSYSDSIFDSGSIGSSMSSVYSDTQALVGEYVDFLVRDRGLEKLFIRSMSPTVLGPERFRRNYNKILQSFARDLKRRPISENDTKAPLYTQGLSFISRRSITMKVSSLIASRYMEKAPRTQISSGRINDGGPGMSSERLDQQVESEDEPSSCDYSPEDDPHHIFMISELASYFREGEPYQRMKRNLRSLVIPSALLSRVRSTTERMLDLLLCDEYLKFLLFKALSDPLTSLRDDQFDPKRVISNFGSRLKAEACSPVHLRVAEFLDTYSGYIATRAVQRMHSMNMNAILEQSQSSKFIDRDTVKITIRDNTRFQTPQTYKERVKRSKSTLCRAEEDSNSRNGPRIGLGFINKFGPALINAIVIAPMVLLVHVLRNERILPWMSIFGLVTYMFVLFTISIAVPLKVLCVCLSWPELDAMIATLLSLLWCCKTTSEGPPEQSDDAFRYFAPKWSIGNLKDGEDIRQKLQSHLWHPYRQYLSSSSEEVLETIIDDILPNIFDADIDTHWPFVASSKMFKQYFNALRDAAVPTFFSESMKLVNQGLMDDDEDPNVTANKPGLLRTLEELQWCSTQTGVAPTIHISSAERSLKDFRVSNMIKLAVEANSRSEWQWWPLQPPTARKKFVGMESRISWICARIRIAAPLTRDHMIQFTPGRISYHNQLLPKTGGMGIVHIVMFAFEPLAPPEDVQSVCDGMLALKDKCVHPESKQPYVKTGKGGKDNSPEGHQNGISHVFVSEFENEKDREYYLNEDPAHLAFVKSLDGIVAKVQVVDFTPGVFE</sequence>
<dbReference type="SUPFAM" id="SSF54909">
    <property type="entry name" value="Dimeric alpha+beta barrel"/>
    <property type="match status" value="1"/>
</dbReference>
<evidence type="ECO:0000256" key="3">
    <source>
        <dbReference type="SAM" id="Phobius"/>
    </source>
</evidence>
<feature type="region of interest" description="Disordered" evidence="2">
    <location>
        <begin position="410"/>
        <end position="448"/>
    </location>
</feature>
<dbReference type="InterPro" id="IPR013097">
    <property type="entry name" value="Dabb"/>
</dbReference>
<feature type="region of interest" description="Disordered" evidence="2">
    <location>
        <begin position="209"/>
        <end position="247"/>
    </location>
</feature>
<evidence type="ECO:0000313" key="5">
    <source>
        <dbReference type="EMBL" id="KAK2609651.1"/>
    </source>
</evidence>
<dbReference type="Proteomes" id="UP001265746">
    <property type="component" value="Unassembled WGS sequence"/>
</dbReference>
<evidence type="ECO:0000259" key="4">
    <source>
        <dbReference type="PROSITE" id="PS51502"/>
    </source>
</evidence>
<dbReference type="EMBL" id="JAUJFL010000002">
    <property type="protein sequence ID" value="KAK2609651.1"/>
    <property type="molecule type" value="Genomic_DNA"/>
</dbReference>
<protein>
    <recommendedName>
        <fullName evidence="4">Stress-response A/B barrel domain-containing protein</fullName>
    </recommendedName>
</protein>
<dbReference type="Gene3D" id="3.30.70.100">
    <property type="match status" value="1"/>
</dbReference>
<name>A0AAD9SJ60_PHOAM</name>
<feature type="transmembrane region" description="Helical" evidence="3">
    <location>
        <begin position="643"/>
        <end position="662"/>
    </location>
</feature>
<evidence type="ECO:0000256" key="2">
    <source>
        <dbReference type="SAM" id="MobiDB-lite"/>
    </source>
</evidence>
<comment type="subunit">
    <text evidence="1">Homodimer.</text>
</comment>
<reference evidence="5" key="1">
    <citation type="submission" date="2023-06" db="EMBL/GenBank/DDBJ databases">
        <authorList>
            <person name="Noh H."/>
        </authorList>
    </citation>
    <scope>NUCLEOTIDE SEQUENCE</scope>
    <source>
        <strain evidence="5">DUCC20226</strain>
    </source>
</reference>
<comment type="caution">
    <text evidence="5">The sequence shown here is derived from an EMBL/GenBank/DDBJ whole genome shotgun (WGS) entry which is preliminary data.</text>
</comment>
<accession>A0AAD9SJ60</accession>
<dbReference type="InterPro" id="IPR044662">
    <property type="entry name" value="HS1/DABB1-like"/>
</dbReference>
<dbReference type="PANTHER" id="PTHR33178:SF10">
    <property type="entry name" value="STRESS-RESPONSE A_B BARREL DOMAIN-CONTAINING PROTEIN"/>
    <property type="match status" value="1"/>
</dbReference>
<feature type="compositionally biased region" description="Polar residues" evidence="2">
    <location>
        <begin position="48"/>
        <end position="58"/>
    </location>
</feature>
<organism evidence="5 6">
    <name type="scientific">Phomopsis amygdali</name>
    <name type="common">Fusicoccum amygdali</name>
    <dbReference type="NCBI Taxonomy" id="1214568"/>
    <lineage>
        <taxon>Eukaryota</taxon>
        <taxon>Fungi</taxon>
        <taxon>Dikarya</taxon>
        <taxon>Ascomycota</taxon>
        <taxon>Pezizomycotina</taxon>
        <taxon>Sordariomycetes</taxon>
        <taxon>Sordariomycetidae</taxon>
        <taxon>Diaporthales</taxon>
        <taxon>Diaporthaceae</taxon>
        <taxon>Diaporthe</taxon>
    </lineage>
</organism>
<keyword evidence="3" id="KW-1133">Transmembrane helix</keyword>
<evidence type="ECO:0000313" key="6">
    <source>
        <dbReference type="Proteomes" id="UP001265746"/>
    </source>
</evidence>
<dbReference type="SMART" id="SM00886">
    <property type="entry name" value="Dabb"/>
    <property type="match status" value="1"/>
</dbReference>
<feature type="compositionally biased region" description="Basic and acidic residues" evidence="2">
    <location>
        <begin position="68"/>
        <end position="81"/>
    </location>
</feature>
<feature type="transmembrane region" description="Helical" evidence="3">
    <location>
        <begin position="674"/>
        <end position="693"/>
    </location>
</feature>
<evidence type="ECO:0000256" key="1">
    <source>
        <dbReference type="ARBA" id="ARBA00011738"/>
    </source>
</evidence>
<proteinExistence type="predicted"/>
<keyword evidence="3" id="KW-0812">Transmembrane</keyword>
<keyword evidence="6" id="KW-1185">Reference proteome</keyword>
<feature type="compositionally biased region" description="Polar residues" evidence="2">
    <location>
        <begin position="24"/>
        <end position="36"/>
    </location>
</feature>
<dbReference type="InterPro" id="IPR011008">
    <property type="entry name" value="Dimeric_a/b-barrel"/>
</dbReference>
<feature type="region of interest" description="Disordered" evidence="2">
    <location>
        <begin position="1"/>
        <end position="102"/>
    </location>
</feature>